<evidence type="ECO:0000313" key="4">
    <source>
        <dbReference type="EMBL" id="GKV26028.1"/>
    </source>
</evidence>
<dbReference type="AlphaFoldDB" id="A0AAV5KN33"/>
<dbReference type="GO" id="GO:0009570">
    <property type="term" value="C:chloroplast stroma"/>
    <property type="evidence" value="ECO:0007669"/>
    <property type="project" value="TreeGrafter"/>
</dbReference>
<dbReference type="GO" id="GO:0009089">
    <property type="term" value="P:lysine biosynthetic process via diaminopimelate"/>
    <property type="evidence" value="ECO:0007669"/>
    <property type="project" value="TreeGrafter"/>
</dbReference>
<evidence type="ECO:0000259" key="3">
    <source>
        <dbReference type="Pfam" id="PF00696"/>
    </source>
</evidence>
<comment type="similarity">
    <text evidence="1">Belongs to the aspartokinase family.</text>
</comment>
<dbReference type="InterPro" id="IPR036393">
    <property type="entry name" value="AceGlu_kinase-like_sf"/>
</dbReference>
<organism evidence="4 5">
    <name type="scientific">Rubroshorea leprosula</name>
    <dbReference type="NCBI Taxonomy" id="152421"/>
    <lineage>
        <taxon>Eukaryota</taxon>
        <taxon>Viridiplantae</taxon>
        <taxon>Streptophyta</taxon>
        <taxon>Embryophyta</taxon>
        <taxon>Tracheophyta</taxon>
        <taxon>Spermatophyta</taxon>
        <taxon>Magnoliopsida</taxon>
        <taxon>eudicotyledons</taxon>
        <taxon>Gunneridae</taxon>
        <taxon>Pentapetalae</taxon>
        <taxon>rosids</taxon>
        <taxon>malvids</taxon>
        <taxon>Malvales</taxon>
        <taxon>Dipterocarpaceae</taxon>
        <taxon>Rubroshorea</taxon>
    </lineage>
</organism>
<accession>A0AAV5KN33</accession>
<dbReference type="GO" id="GO:0004072">
    <property type="term" value="F:aspartate kinase activity"/>
    <property type="evidence" value="ECO:0007669"/>
    <property type="project" value="TreeGrafter"/>
</dbReference>
<dbReference type="Proteomes" id="UP001054252">
    <property type="component" value="Unassembled WGS sequence"/>
</dbReference>
<keyword evidence="5" id="KW-1185">Reference proteome</keyword>
<feature type="chain" id="PRO_5043473024" description="Aspartate/glutamate/uridylate kinase domain-containing protein" evidence="2">
    <location>
        <begin position="21"/>
        <end position="397"/>
    </location>
</feature>
<feature type="domain" description="Aspartate/glutamate/uridylate kinase" evidence="3">
    <location>
        <begin position="200"/>
        <end position="374"/>
    </location>
</feature>
<dbReference type="SUPFAM" id="SSF53633">
    <property type="entry name" value="Carbamate kinase-like"/>
    <property type="match status" value="1"/>
</dbReference>
<dbReference type="Gene3D" id="3.40.1160.10">
    <property type="entry name" value="Acetylglutamate kinase-like"/>
    <property type="match status" value="1"/>
</dbReference>
<protein>
    <recommendedName>
        <fullName evidence="3">Aspartate/glutamate/uridylate kinase domain-containing protein</fullName>
    </recommendedName>
</protein>
<dbReference type="PANTHER" id="PTHR21499:SF59">
    <property type="entry name" value="ASPARTOKINASE"/>
    <property type="match status" value="1"/>
</dbReference>
<dbReference type="GO" id="GO:0009090">
    <property type="term" value="P:homoserine biosynthetic process"/>
    <property type="evidence" value="ECO:0007669"/>
    <property type="project" value="TreeGrafter"/>
</dbReference>
<feature type="signal peptide" evidence="2">
    <location>
        <begin position="1"/>
        <end position="20"/>
    </location>
</feature>
<evidence type="ECO:0000256" key="1">
    <source>
        <dbReference type="ARBA" id="ARBA00010122"/>
    </source>
</evidence>
<dbReference type="GO" id="GO:0005829">
    <property type="term" value="C:cytosol"/>
    <property type="evidence" value="ECO:0007669"/>
    <property type="project" value="TreeGrafter"/>
</dbReference>
<proteinExistence type="inferred from homology"/>
<evidence type="ECO:0000256" key="2">
    <source>
        <dbReference type="SAM" id="SignalP"/>
    </source>
</evidence>
<keyword evidence="2" id="KW-0732">Signal</keyword>
<dbReference type="PANTHER" id="PTHR21499">
    <property type="entry name" value="ASPARTATE KINASE"/>
    <property type="match status" value="1"/>
</dbReference>
<reference evidence="4 5" key="1">
    <citation type="journal article" date="2021" name="Commun. Biol.">
        <title>The genome of Shorea leprosula (Dipterocarpaceae) highlights the ecological relevance of drought in aseasonal tropical rainforests.</title>
        <authorList>
            <person name="Ng K.K.S."/>
            <person name="Kobayashi M.J."/>
            <person name="Fawcett J.A."/>
            <person name="Hatakeyama M."/>
            <person name="Paape T."/>
            <person name="Ng C.H."/>
            <person name="Ang C.C."/>
            <person name="Tnah L.H."/>
            <person name="Lee C.T."/>
            <person name="Nishiyama T."/>
            <person name="Sese J."/>
            <person name="O'Brien M.J."/>
            <person name="Copetti D."/>
            <person name="Mohd Noor M.I."/>
            <person name="Ong R.C."/>
            <person name="Putra M."/>
            <person name="Sireger I.Z."/>
            <person name="Indrioko S."/>
            <person name="Kosugi Y."/>
            <person name="Izuno A."/>
            <person name="Isagi Y."/>
            <person name="Lee S.L."/>
            <person name="Shimizu K.K."/>
        </authorList>
    </citation>
    <scope>NUCLEOTIDE SEQUENCE [LARGE SCALE GENOMIC DNA]</scope>
    <source>
        <strain evidence="4">214</strain>
    </source>
</reference>
<sequence>MLSTPPCLLFFFICLKTAFSSSSHASSFSTTQLCSHEEAFALLQFKTSLSINNTASDVILTIPNLILRLSLGRKPKIIEGKIEALQVFEEKKSAVGRKGARKETAAEIKSDYMTCDIITANPIPGTATYTFLPRLSLRIRFVMVSITSIRIRSSVIDGKGSLELQQSKSLLMRPKVSMVLKIFKEQGRLEYLPKGIAMMKELTLRTQDYLVSFGECMSTRIFAAYLNKIGVKARQYDAFNIGFITTDDFTNADILEATYLAVAKRLNDDWFSYPAIPVVSGFLGKVLLLNSCGGGGSDLIATTIGKALGLQEIQAWKDVDGVLTCDPNINPHAEPVPYLAFEEAAELTYCGAKVLHPLSMGPAMEGEIPVKVKNSYNPTAPGTIITRDRDMSEVCNS</sequence>
<comment type="caution">
    <text evidence="4">The sequence shown here is derived from an EMBL/GenBank/DDBJ whole genome shotgun (WGS) entry which is preliminary data.</text>
</comment>
<evidence type="ECO:0000313" key="5">
    <source>
        <dbReference type="Proteomes" id="UP001054252"/>
    </source>
</evidence>
<dbReference type="EMBL" id="BPVZ01000071">
    <property type="protein sequence ID" value="GKV26028.1"/>
    <property type="molecule type" value="Genomic_DNA"/>
</dbReference>
<gene>
    <name evidence="4" type="ORF">SLEP1_g35389</name>
</gene>
<dbReference type="Pfam" id="PF00696">
    <property type="entry name" value="AA_kinase"/>
    <property type="match status" value="1"/>
</dbReference>
<name>A0AAV5KN33_9ROSI</name>
<dbReference type="InterPro" id="IPR001048">
    <property type="entry name" value="Asp/Glu/Uridylate_kinase"/>
</dbReference>